<dbReference type="Gene3D" id="1.10.10.10">
    <property type="entry name" value="Winged helix-like DNA-binding domain superfamily/Winged helix DNA-binding domain"/>
    <property type="match status" value="1"/>
</dbReference>
<dbReference type="SUPFAM" id="SSF88659">
    <property type="entry name" value="Sigma3 and sigma4 domains of RNA polymerase sigma factors"/>
    <property type="match status" value="1"/>
</dbReference>
<evidence type="ECO:0000313" key="7">
    <source>
        <dbReference type="EMBL" id="GLQ07002.1"/>
    </source>
</evidence>
<evidence type="ECO:0000259" key="5">
    <source>
        <dbReference type="Pfam" id="PF04542"/>
    </source>
</evidence>
<dbReference type="NCBIfam" id="TIGR02937">
    <property type="entry name" value="sigma70-ECF"/>
    <property type="match status" value="1"/>
</dbReference>
<protein>
    <recommendedName>
        <fullName evidence="9">RNA polymerase subunit sigma-70</fullName>
    </recommendedName>
</protein>
<dbReference type="InterPro" id="IPR013249">
    <property type="entry name" value="RNA_pol_sigma70_r4_t2"/>
</dbReference>
<name>A0ABQ5U6R5_9PROT</name>
<keyword evidence="3" id="KW-0731">Sigma factor</keyword>
<dbReference type="PANTHER" id="PTHR43133">
    <property type="entry name" value="RNA POLYMERASE ECF-TYPE SIGMA FACTO"/>
    <property type="match status" value="1"/>
</dbReference>
<dbReference type="Pfam" id="PF04542">
    <property type="entry name" value="Sigma70_r2"/>
    <property type="match status" value="1"/>
</dbReference>
<dbReference type="CDD" id="cd06171">
    <property type="entry name" value="Sigma70_r4"/>
    <property type="match status" value="1"/>
</dbReference>
<sequence length="223" mass="25328">MIILFNYKYSAKYGYGKPLYSPSRLLFSPLGRDVFLLVKPGNLLLYLGMSLRKKILLLLPELKAYATALSKNGDLADDLAQEAVKNALSAKRVPEDIRDLRPWMFRIIRNLYIDGLRKDRVRSEYSSDQARLLSECEPHTPTVIEEILVRQALTQVSATDREILYLIDVLGLKYAEAAVVLDIPQGTVMSRISRARRAMLSRIEETNIRPFEPRVKSSGNGNN</sequence>
<comment type="caution">
    <text evidence="7">The sequence shown here is derived from an EMBL/GenBank/DDBJ whole genome shotgun (WGS) entry which is preliminary data.</text>
</comment>
<dbReference type="RefSeq" id="WP_206374577.1">
    <property type="nucleotide sequence ID" value="NZ_BSNF01000008.1"/>
</dbReference>
<evidence type="ECO:0000256" key="2">
    <source>
        <dbReference type="ARBA" id="ARBA00023015"/>
    </source>
</evidence>
<reference evidence="7" key="2">
    <citation type="submission" date="2023-01" db="EMBL/GenBank/DDBJ databases">
        <title>Draft genome sequence of Sneathiella chinensis strain NBRC 103408.</title>
        <authorList>
            <person name="Sun Q."/>
            <person name="Mori K."/>
        </authorList>
    </citation>
    <scope>NUCLEOTIDE SEQUENCE</scope>
    <source>
        <strain evidence="7">NBRC 103408</strain>
    </source>
</reference>
<dbReference type="InterPro" id="IPR007627">
    <property type="entry name" value="RNA_pol_sigma70_r2"/>
</dbReference>
<comment type="similarity">
    <text evidence="1">Belongs to the sigma-70 factor family. ECF subfamily.</text>
</comment>
<dbReference type="EMBL" id="BSNF01000008">
    <property type="protein sequence ID" value="GLQ07002.1"/>
    <property type="molecule type" value="Genomic_DNA"/>
</dbReference>
<evidence type="ECO:0000256" key="1">
    <source>
        <dbReference type="ARBA" id="ARBA00010641"/>
    </source>
</evidence>
<keyword evidence="2" id="KW-0805">Transcription regulation</keyword>
<evidence type="ECO:0008006" key="9">
    <source>
        <dbReference type="Google" id="ProtNLM"/>
    </source>
</evidence>
<evidence type="ECO:0000256" key="3">
    <source>
        <dbReference type="ARBA" id="ARBA00023082"/>
    </source>
</evidence>
<dbReference type="InterPro" id="IPR014284">
    <property type="entry name" value="RNA_pol_sigma-70_dom"/>
</dbReference>
<dbReference type="InterPro" id="IPR013324">
    <property type="entry name" value="RNA_pol_sigma_r3/r4-like"/>
</dbReference>
<evidence type="ECO:0000313" key="8">
    <source>
        <dbReference type="Proteomes" id="UP001161409"/>
    </source>
</evidence>
<keyword evidence="4" id="KW-0804">Transcription</keyword>
<dbReference type="PANTHER" id="PTHR43133:SF25">
    <property type="entry name" value="RNA POLYMERASE SIGMA FACTOR RFAY-RELATED"/>
    <property type="match status" value="1"/>
</dbReference>
<keyword evidence="8" id="KW-1185">Reference proteome</keyword>
<evidence type="ECO:0000259" key="6">
    <source>
        <dbReference type="Pfam" id="PF08281"/>
    </source>
</evidence>
<dbReference type="Pfam" id="PF08281">
    <property type="entry name" value="Sigma70_r4_2"/>
    <property type="match status" value="1"/>
</dbReference>
<feature type="domain" description="RNA polymerase sigma factor 70 region 4 type 2" evidence="6">
    <location>
        <begin position="149"/>
        <end position="199"/>
    </location>
</feature>
<dbReference type="Proteomes" id="UP001161409">
    <property type="component" value="Unassembled WGS sequence"/>
</dbReference>
<evidence type="ECO:0000256" key="4">
    <source>
        <dbReference type="ARBA" id="ARBA00023163"/>
    </source>
</evidence>
<dbReference type="InterPro" id="IPR013325">
    <property type="entry name" value="RNA_pol_sigma_r2"/>
</dbReference>
<dbReference type="InterPro" id="IPR039425">
    <property type="entry name" value="RNA_pol_sigma-70-like"/>
</dbReference>
<gene>
    <name evidence="7" type="ORF">GCM10007924_22230</name>
</gene>
<proteinExistence type="inferred from homology"/>
<reference evidence="7" key="1">
    <citation type="journal article" date="2014" name="Int. J. Syst. Evol. Microbiol.">
        <title>Complete genome of a new Firmicutes species belonging to the dominant human colonic microbiota ('Ruminococcus bicirculans') reveals two chromosomes and a selective capacity to utilize plant glucans.</title>
        <authorList>
            <consortium name="NISC Comparative Sequencing Program"/>
            <person name="Wegmann U."/>
            <person name="Louis P."/>
            <person name="Goesmann A."/>
            <person name="Henrissat B."/>
            <person name="Duncan S.H."/>
            <person name="Flint H.J."/>
        </authorList>
    </citation>
    <scope>NUCLEOTIDE SEQUENCE</scope>
    <source>
        <strain evidence="7">NBRC 103408</strain>
    </source>
</reference>
<dbReference type="Gene3D" id="1.10.1740.10">
    <property type="match status" value="1"/>
</dbReference>
<dbReference type="InterPro" id="IPR036388">
    <property type="entry name" value="WH-like_DNA-bd_sf"/>
</dbReference>
<feature type="domain" description="RNA polymerase sigma-70 region 2" evidence="5">
    <location>
        <begin position="58"/>
        <end position="120"/>
    </location>
</feature>
<organism evidence="7 8">
    <name type="scientific">Sneathiella chinensis</name>
    <dbReference type="NCBI Taxonomy" id="349750"/>
    <lineage>
        <taxon>Bacteria</taxon>
        <taxon>Pseudomonadati</taxon>
        <taxon>Pseudomonadota</taxon>
        <taxon>Alphaproteobacteria</taxon>
        <taxon>Sneathiellales</taxon>
        <taxon>Sneathiellaceae</taxon>
        <taxon>Sneathiella</taxon>
    </lineage>
</organism>
<accession>A0ABQ5U6R5</accession>
<dbReference type="SUPFAM" id="SSF88946">
    <property type="entry name" value="Sigma2 domain of RNA polymerase sigma factors"/>
    <property type="match status" value="1"/>
</dbReference>